<feature type="active site" evidence="4">
    <location>
        <position position="221"/>
    </location>
</feature>
<evidence type="ECO:0000256" key="5">
    <source>
        <dbReference type="RuleBase" id="RU003345"/>
    </source>
</evidence>
<sequence length="472" mass="53944">MQDVMQDTMKDQIQLTFNKKREFFDGGHTKSYDFRITQLKKLRKMIETHEDDIIEALYHDLHKPVFEAYTAEIGVMYEEINHAIKNLKKWMKPQRAASPLVFQPSKSRTYSEPLGVVLIIGPWNYPFQLLIAPLVGAIAAGNCAIIKPSDQTRHTSNLVKKLMEETFPEEYISVVQGPGAMIGPMLIEALRFDHIFFTGSPAVGSKIAEMAARHLSPVTLELGGKSPVIVTEDAKIDVAAKRLTWAKYFNTGQTCVCPDYLIVHEDVKDEFIDRMKHYIREFFGEDPSKSDSYGRIVNEKRFNILSSYLKEGEGNIIVGGRSNKDELYIEPTIIDHVTFEHQIMQEEIFGPILPVLTYRELREVVEMVRENRYPLALYLYTENKRTEEYIISNIEFGGGCINNGMVHVANTHLPFGGVGNSGMGMYHGKYSFDLFSHKKSIINTKTFLDPSLRYAPYNNKKLKLAKKYFGKK</sequence>
<dbReference type="InterPro" id="IPR015590">
    <property type="entry name" value="Aldehyde_DH_dom"/>
</dbReference>
<dbReference type="CDD" id="cd07136">
    <property type="entry name" value="ALDH_YwdH-P39616"/>
    <property type="match status" value="1"/>
</dbReference>
<dbReference type="InterPro" id="IPR016163">
    <property type="entry name" value="Ald_DH_C"/>
</dbReference>
<accession>A0ABS2NRV7</accession>
<dbReference type="GO" id="GO:0004029">
    <property type="term" value="F:aldehyde dehydrogenase (NAD+) activity"/>
    <property type="evidence" value="ECO:0007669"/>
    <property type="project" value="UniProtKB-EC"/>
</dbReference>
<dbReference type="SUPFAM" id="SSF53720">
    <property type="entry name" value="ALDH-like"/>
    <property type="match status" value="1"/>
</dbReference>
<gene>
    <name evidence="7" type="ORF">JOC73_002257</name>
</gene>
<keyword evidence="2 3" id="KW-0560">Oxidoreductase</keyword>
<proteinExistence type="inferred from homology"/>
<dbReference type="PROSITE" id="PS00687">
    <property type="entry name" value="ALDEHYDE_DEHYDR_GLU"/>
    <property type="match status" value="1"/>
</dbReference>
<evidence type="ECO:0000259" key="6">
    <source>
        <dbReference type="Pfam" id="PF00171"/>
    </source>
</evidence>
<dbReference type="InterPro" id="IPR016161">
    <property type="entry name" value="Ald_DH/histidinol_DH"/>
</dbReference>
<dbReference type="InterPro" id="IPR016160">
    <property type="entry name" value="Ald_DH_CS_CYS"/>
</dbReference>
<evidence type="ECO:0000256" key="4">
    <source>
        <dbReference type="PROSITE-ProRule" id="PRU10007"/>
    </source>
</evidence>
<evidence type="ECO:0000313" key="8">
    <source>
        <dbReference type="Proteomes" id="UP001314796"/>
    </source>
</evidence>
<evidence type="ECO:0000256" key="2">
    <source>
        <dbReference type="ARBA" id="ARBA00023002"/>
    </source>
</evidence>
<dbReference type="InterPro" id="IPR012394">
    <property type="entry name" value="Aldehyde_DH_NAD(P)"/>
</dbReference>
<comment type="similarity">
    <text evidence="1 3 5">Belongs to the aldehyde dehydrogenase family.</text>
</comment>
<feature type="domain" description="Aldehyde dehydrogenase" evidence="6">
    <location>
        <begin position="10"/>
        <end position="441"/>
    </location>
</feature>
<evidence type="ECO:0000256" key="1">
    <source>
        <dbReference type="ARBA" id="ARBA00009986"/>
    </source>
</evidence>
<evidence type="ECO:0000256" key="3">
    <source>
        <dbReference type="PIRNR" id="PIRNR036492"/>
    </source>
</evidence>
<organism evidence="7 8">
    <name type="scientific">Alkaliphilus hydrothermalis</name>
    <dbReference type="NCBI Taxonomy" id="1482730"/>
    <lineage>
        <taxon>Bacteria</taxon>
        <taxon>Bacillati</taxon>
        <taxon>Bacillota</taxon>
        <taxon>Clostridia</taxon>
        <taxon>Peptostreptococcales</taxon>
        <taxon>Natronincolaceae</taxon>
        <taxon>Alkaliphilus</taxon>
    </lineage>
</organism>
<dbReference type="Proteomes" id="UP001314796">
    <property type="component" value="Unassembled WGS sequence"/>
</dbReference>
<dbReference type="Gene3D" id="3.40.309.10">
    <property type="entry name" value="Aldehyde Dehydrogenase, Chain A, domain 2"/>
    <property type="match status" value="1"/>
</dbReference>
<protein>
    <recommendedName>
        <fullName evidence="3">Aldehyde dehydrogenase</fullName>
    </recommendedName>
</protein>
<name>A0ABS2NRV7_9FIRM</name>
<reference evidence="7 8" key="1">
    <citation type="submission" date="2021-01" db="EMBL/GenBank/DDBJ databases">
        <title>Genomic Encyclopedia of Type Strains, Phase IV (KMG-IV): sequencing the most valuable type-strain genomes for metagenomic binning, comparative biology and taxonomic classification.</title>
        <authorList>
            <person name="Goeker M."/>
        </authorList>
    </citation>
    <scope>NUCLEOTIDE SEQUENCE [LARGE SCALE GENOMIC DNA]</scope>
    <source>
        <strain evidence="7 8">DSM 25890</strain>
    </source>
</reference>
<dbReference type="EMBL" id="JAFBEE010000016">
    <property type="protein sequence ID" value="MBM7615683.1"/>
    <property type="molecule type" value="Genomic_DNA"/>
</dbReference>
<dbReference type="InterPro" id="IPR029510">
    <property type="entry name" value="Ald_DH_CS_GLU"/>
</dbReference>
<comment type="caution">
    <text evidence="7">The sequence shown here is derived from an EMBL/GenBank/DDBJ whole genome shotgun (WGS) entry which is preliminary data.</text>
</comment>
<dbReference type="Pfam" id="PF00171">
    <property type="entry name" value="Aldedh"/>
    <property type="match status" value="1"/>
</dbReference>
<evidence type="ECO:0000313" key="7">
    <source>
        <dbReference type="EMBL" id="MBM7615683.1"/>
    </source>
</evidence>
<dbReference type="InterPro" id="IPR016162">
    <property type="entry name" value="Ald_DH_N"/>
</dbReference>
<dbReference type="PANTHER" id="PTHR43570:SF16">
    <property type="entry name" value="ALDEHYDE DEHYDROGENASE TYPE III, ISOFORM Q"/>
    <property type="match status" value="1"/>
</dbReference>
<dbReference type="Gene3D" id="3.40.605.10">
    <property type="entry name" value="Aldehyde Dehydrogenase, Chain A, domain 1"/>
    <property type="match status" value="1"/>
</dbReference>
<dbReference type="RefSeq" id="WP_243427950.1">
    <property type="nucleotide sequence ID" value="NZ_JAFBEE010000016.1"/>
</dbReference>
<keyword evidence="8" id="KW-1185">Reference proteome</keyword>
<dbReference type="PIRSF" id="PIRSF036492">
    <property type="entry name" value="ALDH"/>
    <property type="match status" value="1"/>
</dbReference>
<dbReference type="PROSITE" id="PS00070">
    <property type="entry name" value="ALDEHYDE_DEHYDR_CYS"/>
    <property type="match status" value="1"/>
</dbReference>
<dbReference type="PANTHER" id="PTHR43570">
    <property type="entry name" value="ALDEHYDE DEHYDROGENASE"/>
    <property type="match status" value="1"/>
</dbReference>